<dbReference type="GO" id="GO:0016491">
    <property type="term" value="F:oxidoreductase activity"/>
    <property type="evidence" value="ECO:0007669"/>
    <property type="project" value="InterPro"/>
</dbReference>
<gene>
    <name evidence="2" type="ORF">HNQ50_001658</name>
</gene>
<dbReference type="AlphaFoldDB" id="A0A840RC58"/>
<comment type="caution">
    <text evidence="2">The sequence shown here is derived from an EMBL/GenBank/DDBJ whole genome shotgun (WGS) entry which is preliminary data.</text>
</comment>
<name>A0A840RC58_9NEIS</name>
<dbReference type="InterPro" id="IPR050712">
    <property type="entry name" value="NAD(P)H-dep_reductase"/>
</dbReference>
<dbReference type="EMBL" id="JACHHN010000003">
    <property type="protein sequence ID" value="MBB5190935.1"/>
    <property type="molecule type" value="Genomic_DNA"/>
</dbReference>
<evidence type="ECO:0000259" key="1">
    <source>
        <dbReference type="Pfam" id="PF03358"/>
    </source>
</evidence>
<dbReference type="Pfam" id="PF03358">
    <property type="entry name" value="FMN_red"/>
    <property type="match status" value="1"/>
</dbReference>
<dbReference type="GO" id="GO:0005829">
    <property type="term" value="C:cytosol"/>
    <property type="evidence" value="ECO:0007669"/>
    <property type="project" value="TreeGrafter"/>
</dbReference>
<evidence type="ECO:0000313" key="2">
    <source>
        <dbReference type="EMBL" id="MBB5190935.1"/>
    </source>
</evidence>
<dbReference type="InterPro" id="IPR005025">
    <property type="entry name" value="FMN_Rdtase-like_dom"/>
</dbReference>
<dbReference type="Gene3D" id="3.40.50.360">
    <property type="match status" value="1"/>
</dbReference>
<protein>
    <submittedName>
        <fullName evidence="2">NAD(P)H-dependent FMN reductase</fullName>
    </submittedName>
</protein>
<reference evidence="2 3" key="1">
    <citation type="submission" date="2020-08" db="EMBL/GenBank/DDBJ databases">
        <title>Genomic Encyclopedia of Type Strains, Phase IV (KMG-IV): sequencing the most valuable type-strain genomes for metagenomic binning, comparative biology and taxonomic classification.</title>
        <authorList>
            <person name="Goeker M."/>
        </authorList>
    </citation>
    <scope>NUCLEOTIDE SEQUENCE [LARGE SCALE GENOMIC DNA]</scope>
    <source>
        <strain evidence="2 3">DSM 18233</strain>
    </source>
</reference>
<dbReference type="Proteomes" id="UP000543030">
    <property type="component" value="Unassembled WGS sequence"/>
</dbReference>
<dbReference type="InterPro" id="IPR029039">
    <property type="entry name" value="Flavoprotein-like_sf"/>
</dbReference>
<dbReference type="SUPFAM" id="SSF52218">
    <property type="entry name" value="Flavoproteins"/>
    <property type="match status" value="1"/>
</dbReference>
<feature type="domain" description="NADPH-dependent FMN reductase-like" evidence="1">
    <location>
        <begin position="25"/>
        <end position="152"/>
    </location>
</feature>
<dbReference type="PANTHER" id="PTHR30543:SF21">
    <property type="entry name" value="NAD(P)H-DEPENDENT FMN REDUCTASE LOT6"/>
    <property type="match status" value="1"/>
</dbReference>
<keyword evidence="3" id="KW-1185">Reference proteome</keyword>
<evidence type="ECO:0000313" key="3">
    <source>
        <dbReference type="Proteomes" id="UP000543030"/>
    </source>
</evidence>
<organism evidence="2 3">
    <name type="scientific">Silvimonas terrae</name>
    <dbReference type="NCBI Taxonomy" id="300266"/>
    <lineage>
        <taxon>Bacteria</taxon>
        <taxon>Pseudomonadati</taxon>
        <taxon>Pseudomonadota</taxon>
        <taxon>Betaproteobacteria</taxon>
        <taxon>Neisseriales</taxon>
        <taxon>Chitinibacteraceae</taxon>
        <taxon>Silvimonas</taxon>
    </lineage>
</organism>
<accession>A0A840RC58</accession>
<proteinExistence type="predicted"/>
<sequence length="210" mass="21869">MAWFVSALCSSPSSLPGWFVMASIKLLGVSGSLRQQSFNTALLRALSRLLPDEASLSIYAGLGDLPLFSPDVEAQGTPERVVRWQAALQAVDGVVFSTPEYAHGVPGAFKNALDWVVGSGELVHKPIVLLGASSSESGADKAAGHVYGTLKVMTGDLVGDGPVCVGSVGRKLGAGPQITDAPTRDALRLRLDMLLARIKVVREHGPGAPG</sequence>
<dbReference type="RefSeq" id="WP_184099425.1">
    <property type="nucleotide sequence ID" value="NZ_JACHHN010000003.1"/>
</dbReference>
<dbReference type="GO" id="GO:0010181">
    <property type="term" value="F:FMN binding"/>
    <property type="evidence" value="ECO:0007669"/>
    <property type="project" value="TreeGrafter"/>
</dbReference>
<dbReference type="PANTHER" id="PTHR30543">
    <property type="entry name" value="CHROMATE REDUCTASE"/>
    <property type="match status" value="1"/>
</dbReference>